<dbReference type="Proteomes" id="UP000327493">
    <property type="component" value="Chromosome 7"/>
</dbReference>
<proteinExistence type="predicted"/>
<sequence length="63" mass="7269">MEQTDEAAHNLLSMPSAMVLFIVERRPSPPIDEGEENFFPLITMENFSHLDRQLADAGRRQRI</sequence>
<dbReference type="EMBL" id="VOFY01000007">
    <property type="protein sequence ID" value="KAA8591292.1"/>
    <property type="molecule type" value="Genomic_DNA"/>
</dbReference>
<organism evidence="1 2">
    <name type="scientific">Etheostoma spectabile</name>
    <name type="common">orangethroat darter</name>
    <dbReference type="NCBI Taxonomy" id="54343"/>
    <lineage>
        <taxon>Eukaryota</taxon>
        <taxon>Metazoa</taxon>
        <taxon>Chordata</taxon>
        <taxon>Craniata</taxon>
        <taxon>Vertebrata</taxon>
        <taxon>Euteleostomi</taxon>
        <taxon>Actinopterygii</taxon>
        <taxon>Neopterygii</taxon>
        <taxon>Teleostei</taxon>
        <taxon>Neoteleostei</taxon>
        <taxon>Acanthomorphata</taxon>
        <taxon>Eupercaria</taxon>
        <taxon>Perciformes</taxon>
        <taxon>Percoidei</taxon>
        <taxon>Percidae</taxon>
        <taxon>Etheostomatinae</taxon>
        <taxon>Etheostoma</taxon>
    </lineage>
</organism>
<evidence type="ECO:0000313" key="1">
    <source>
        <dbReference type="EMBL" id="KAA8591292.1"/>
    </source>
</evidence>
<dbReference type="AlphaFoldDB" id="A0A5J5D9E5"/>
<accession>A0A5J5D9E5</accession>
<gene>
    <name evidence="1" type="ORF">FQN60_002235</name>
</gene>
<protein>
    <submittedName>
        <fullName evidence="1">Uncharacterized protein</fullName>
    </submittedName>
</protein>
<name>A0A5J5D9E5_9PERO</name>
<reference evidence="1 2" key="1">
    <citation type="submission" date="2019-08" db="EMBL/GenBank/DDBJ databases">
        <title>A chromosome-level genome assembly, high-density linkage maps, and genome scans reveal the genomic architecture of hybrid incompatibilities underlying speciation via character displacement in darters (Percidae: Etheostominae).</title>
        <authorList>
            <person name="Moran R.L."/>
            <person name="Catchen J.M."/>
            <person name="Fuller R.C."/>
        </authorList>
    </citation>
    <scope>NUCLEOTIDE SEQUENCE [LARGE SCALE GENOMIC DNA]</scope>
    <source>
        <strain evidence="1">EspeVRDwgs_2016</strain>
        <tissue evidence="1">Muscle</tissue>
    </source>
</reference>
<evidence type="ECO:0000313" key="2">
    <source>
        <dbReference type="Proteomes" id="UP000327493"/>
    </source>
</evidence>
<keyword evidence="2" id="KW-1185">Reference proteome</keyword>
<comment type="caution">
    <text evidence="1">The sequence shown here is derived from an EMBL/GenBank/DDBJ whole genome shotgun (WGS) entry which is preliminary data.</text>
</comment>